<dbReference type="KEGG" id="muh:HYN43_025170"/>
<name>A0A494W3Q9_9SPHI</name>
<evidence type="ECO:0000313" key="1">
    <source>
        <dbReference type="EMBL" id="AYL98373.1"/>
    </source>
</evidence>
<evidence type="ECO:0000313" key="2">
    <source>
        <dbReference type="Proteomes" id="UP000270046"/>
    </source>
</evidence>
<protein>
    <submittedName>
        <fullName evidence="1">Uncharacterized protein</fullName>
    </submittedName>
</protein>
<sequence length="61" mass="7062">MVVVLKKGATEKDIEAIEREIYKDAPDTGFDAKKYNGVISLKEDPMTIQTKLRNEWERDFS</sequence>
<dbReference type="Proteomes" id="UP000270046">
    <property type="component" value="Chromosome"/>
</dbReference>
<gene>
    <name evidence="1" type="ORF">HYN43_025170</name>
</gene>
<dbReference type="OrthoDB" id="799417at2"/>
<keyword evidence="2" id="KW-1185">Reference proteome</keyword>
<proteinExistence type="predicted"/>
<dbReference type="AlphaFoldDB" id="A0A494W3Q9"/>
<accession>A0A494W3Q9</accession>
<organism evidence="1 2">
    <name type="scientific">Mucilaginibacter celer</name>
    <dbReference type="NCBI Taxonomy" id="2305508"/>
    <lineage>
        <taxon>Bacteria</taxon>
        <taxon>Pseudomonadati</taxon>
        <taxon>Bacteroidota</taxon>
        <taxon>Sphingobacteriia</taxon>
        <taxon>Sphingobacteriales</taxon>
        <taxon>Sphingobacteriaceae</taxon>
        <taxon>Mucilaginibacter</taxon>
    </lineage>
</organism>
<dbReference type="RefSeq" id="WP_119406651.1">
    <property type="nucleotide sequence ID" value="NZ_CP032869.1"/>
</dbReference>
<reference evidence="1 2" key="1">
    <citation type="submission" date="2018-10" db="EMBL/GenBank/DDBJ databases">
        <title>Genome sequencing of Mucilaginibacter sp. HYN0043.</title>
        <authorList>
            <person name="Kim M."/>
            <person name="Yi H."/>
        </authorList>
    </citation>
    <scope>NUCLEOTIDE SEQUENCE [LARGE SCALE GENOMIC DNA]</scope>
    <source>
        <strain evidence="1 2">HYN0043</strain>
    </source>
</reference>
<dbReference type="EMBL" id="CP032869">
    <property type="protein sequence ID" value="AYL98373.1"/>
    <property type="molecule type" value="Genomic_DNA"/>
</dbReference>